<dbReference type="Proteomes" id="UP000838821">
    <property type="component" value="Unassembled WGS sequence"/>
</dbReference>
<sequence>MVSEKDYLVLKHIVQRYFGKQCTLCEYEVLLRKVDYLVVRLTLVNPTERVVLKLAGPNAPILSPFDRTFAINQQVRKQTTVPTFEALAFDMSYDIVPYRYLLMTHIDGRLWSDVKKDIDLDDSQKLYQDFGRAVAQLHSIEYRTFGEIGIQGGINTSDPNYISALSNRAEQRIRNPYNRELFVSLLQQNECLFNDVVSPRLTHEDLNPGNILVRKRNGRWELAGIVDFDSAWAGGFESDLARLELWKGMIGEGFFEEYQTINPIPTNYTHRRLLLQLLWCLEYANPSEEHHKDTKNICDKLGIPVVTFL</sequence>
<name>A0ABN8GZ04_9BACL</name>
<proteinExistence type="predicted"/>
<comment type="caution">
    <text evidence="2">The sequence shown here is derived from an EMBL/GenBank/DDBJ whole genome shotgun (WGS) entry which is preliminary data.</text>
</comment>
<dbReference type="InterPro" id="IPR002575">
    <property type="entry name" value="Aminoglycoside_PTrfase"/>
</dbReference>
<keyword evidence="3" id="KW-1185">Reference proteome</keyword>
<dbReference type="Gene3D" id="3.90.1200.10">
    <property type="match status" value="1"/>
</dbReference>
<evidence type="ECO:0000313" key="2">
    <source>
        <dbReference type="EMBL" id="CAH1217499.1"/>
    </source>
</evidence>
<dbReference type="RefSeq" id="WP_236290742.1">
    <property type="nucleotide sequence ID" value="NZ_CAKMMW010000016.1"/>
</dbReference>
<protein>
    <recommendedName>
        <fullName evidence="1">Aminoglycoside phosphotransferase domain-containing protein</fullName>
    </recommendedName>
</protein>
<feature type="domain" description="Aminoglycoside phosphotransferase" evidence="1">
    <location>
        <begin position="48"/>
        <end position="247"/>
    </location>
</feature>
<dbReference type="InterPro" id="IPR051678">
    <property type="entry name" value="AGP_Transferase"/>
</dbReference>
<dbReference type="SUPFAM" id="SSF56112">
    <property type="entry name" value="Protein kinase-like (PK-like)"/>
    <property type="match status" value="1"/>
</dbReference>
<gene>
    <name evidence="2" type="ORF">PAECIP111891_04575</name>
</gene>
<dbReference type="EMBL" id="CAKMMW010000016">
    <property type="protein sequence ID" value="CAH1217499.1"/>
    <property type="molecule type" value="Genomic_DNA"/>
</dbReference>
<dbReference type="InterPro" id="IPR011009">
    <property type="entry name" value="Kinase-like_dom_sf"/>
</dbReference>
<dbReference type="Pfam" id="PF01636">
    <property type="entry name" value="APH"/>
    <property type="match status" value="1"/>
</dbReference>
<evidence type="ECO:0000313" key="3">
    <source>
        <dbReference type="Proteomes" id="UP000838821"/>
    </source>
</evidence>
<organism evidence="2 3">
    <name type="scientific">Paenibacillus allorhizoplanae</name>
    <dbReference type="NCBI Taxonomy" id="2905648"/>
    <lineage>
        <taxon>Bacteria</taxon>
        <taxon>Bacillati</taxon>
        <taxon>Bacillota</taxon>
        <taxon>Bacilli</taxon>
        <taxon>Bacillales</taxon>
        <taxon>Paenibacillaceae</taxon>
        <taxon>Paenibacillus</taxon>
    </lineage>
</organism>
<dbReference type="PANTHER" id="PTHR21310">
    <property type="entry name" value="AMINOGLYCOSIDE PHOSPHOTRANSFERASE-RELATED-RELATED"/>
    <property type="match status" value="1"/>
</dbReference>
<accession>A0ABN8GZ04</accession>
<dbReference type="PANTHER" id="PTHR21310:SF15">
    <property type="entry name" value="AMINOGLYCOSIDE PHOSPHOTRANSFERASE DOMAIN-CONTAINING PROTEIN"/>
    <property type="match status" value="1"/>
</dbReference>
<reference evidence="2" key="1">
    <citation type="submission" date="2022-01" db="EMBL/GenBank/DDBJ databases">
        <authorList>
            <person name="Criscuolo A."/>
        </authorList>
    </citation>
    <scope>NUCLEOTIDE SEQUENCE</scope>
    <source>
        <strain evidence="2">CIP111891</strain>
    </source>
</reference>
<evidence type="ECO:0000259" key="1">
    <source>
        <dbReference type="Pfam" id="PF01636"/>
    </source>
</evidence>